<name>A0A7W9B2P4_9SPHN</name>
<proteinExistence type="predicted"/>
<dbReference type="Proteomes" id="UP000537161">
    <property type="component" value="Unassembled WGS sequence"/>
</dbReference>
<gene>
    <name evidence="1" type="ORF">FHR21_000480</name>
</gene>
<keyword evidence="2" id="KW-1185">Reference proteome</keyword>
<dbReference type="RefSeq" id="WP_184095614.1">
    <property type="nucleotide sequence ID" value="NZ_JACIJH010000001.1"/>
</dbReference>
<reference evidence="1 2" key="1">
    <citation type="submission" date="2020-08" db="EMBL/GenBank/DDBJ databases">
        <title>Genomic Encyclopedia of Type Strains, Phase IV (KMG-IV): sequencing the most valuable type-strain genomes for metagenomic binning, comparative biology and taxonomic classification.</title>
        <authorList>
            <person name="Goeker M."/>
        </authorList>
    </citation>
    <scope>NUCLEOTIDE SEQUENCE [LARGE SCALE GENOMIC DNA]</scope>
    <source>
        <strain evidence="1 2">DSM 27163</strain>
    </source>
</reference>
<comment type="caution">
    <text evidence="1">The sequence shown here is derived from an EMBL/GenBank/DDBJ whole genome shotgun (WGS) entry which is preliminary data.</text>
</comment>
<evidence type="ECO:0000313" key="2">
    <source>
        <dbReference type="Proteomes" id="UP000537161"/>
    </source>
</evidence>
<accession>A0A7W9B2P4</accession>
<organism evidence="1 2">
    <name type="scientific">Sphingopyxis panaciterrulae</name>
    <dbReference type="NCBI Taxonomy" id="462372"/>
    <lineage>
        <taxon>Bacteria</taxon>
        <taxon>Pseudomonadati</taxon>
        <taxon>Pseudomonadota</taxon>
        <taxon>Alphaproteobacteria</taxon>
        <taxon>Sphingomonadales</taxon>
        <taxon>Sphingomonadaceae</taxon>
        <taxon>Sphingopyxis</taxon>
    </lineage>
</organism>
<sequence>MARVARRKAELTDDPFLARRLREAAVRHERMARRMRRTEGGAPTSA</sequence>
<evidence type="ECO:0000313" key="1">
    <source>
        <dbReference type="EMBL" id="MBB5705155.1"/>
    </source>
</evidence>
<dbReference type="AlphaFoldDB" id="A0A7W9B2P4"/>
<dbReference type="EMBL" id="JACIJH010000001">
    <property type="protein sequence ID" value="MBB5705155.1"/>
    <property type="molecule type" value="Genomic_DNA"/>
</dbReference>
<protein>
    <submittedName>
        <fullName evidence="1">Uncharacterized protein</fullName>
    </submittedName>
</protein>